<dbReference type="GO" id="GO:0007165">
    <property type="term" value="P:signal transduction"/>
    <property type="evidence" value="ECO:0007669"/>
    <property type="project" value="TreeGrafter"/>
</dbReference>
<evidence type="ECO:0000256" key="1">
    <source>
        <dbReference type="ARBA" id="ARBA00004202"/>
    </source>
</evidence>
<sequence>MSQGLSQPSPQQSPHPAPQLTPHPGSHPAPHVTPHPASHPAPHVTPHPASQEMITSPEALAQPGLAPNQHPFPPSALRSSSPKPDASELYIKSRALLDSKPPNTKDLDVFIKRNQESGFGFRVLGGEGPDQPVGFSPARSRCSQPGTSMSQLQSVN</sequence>
<proteinExistence type="predicted"/>
<dbReference type="PANTHER" id="PTHR10316">
    <property type="entry name" value="MEMBRANE ASSOCIATED GUANYLATE KINASE-RELATED"/>
    <property type="match status" value="1"/>
</dbReference>
<protein>
    <submittedName>
        <fullName evidence="4">Membrane-associated guanylate kinase, WW and PDZ domain-containing protein 3</fullName>
    </submittedName>
</protein>
<comment type="subcellular location">
    <subcellularLocation>
        <location evidence="1">Cell membrane</location>
        <topology evidence="1">Peripheral membrane protein</topology>
    </subcellularLocation>
</comment>
<keyword evidence="4" id="KW-0418">Kinase</keyword>
<evidence type="ECO:0000256" key="2">
    <source>
        <dbReference type="ARBA" id="ARBA00022475"/>
    </source>
</evidence>
<keyword evidence="2" id="KW-1003">Cell membrane</keyword>
<dbReference type="GO" id="GO:0016301">
    <property type="term" value="F:kinase activity"/>
    <property type="evidence" value="ECO:0007669"/>
    <property type="project" value="UniProtKB-KW"/>
</dbReference>
<feature type="compositionally biased region" description="Polar residues" evidence="3">
    <location>
        <begin position="141"/>
        <end position="156"/>
    </location>
</feature>
<feature type="region of interest" description="Disordered" evidence="3">
    <location>
        <begin position="125"/>
        <end position="156"/>
    </location>
</feature>
<evidence type="ECO:0000313" key="4">
    <source>
        <dbReference type="EMBL" id="TNN24366.1"/>
    </source>
</evidence>
<dbReference type="Proteomes" id="UP000314294">
    <property type="component" value="Unassembled WGS sequence"/>
</dbReference>
<dbReference type="EMBL" id="SRLO01015583">
    <property type="protein sequence ID" value="TNN24366.1"/>
    <property type="molecule type" value="Genomic_DNA"/>
</dbReference>
<keyword evidence="4" id="KW-0808">Transferase</keyword>
<keyword evidence="2" id="KW-0472">Membrane</keyword>
<comment type="caution">
    <text evidence="4">The sequence shown here is derived from an EMBL/GenBank/DDBJ whole genome shotgun (WGS) entry which is preliminary data.</text>
</comment>
<dbReference type="AlphaFoldDB" id="A0A4Z2E617"/>
<evidence type="ECO:0000256" key="3">
    <source>
        <dbReference type="SAM" id="MobiDB-lite"/>
    </source>
</evidence>
<feature type="compositionally biased region" description="Low complexity" evidence="3">
    <location>
        <begin position="1"/>
        <end position="10"/>
    </location>
</feature>
<dbReference type="OrthoDB" id="66881at2759"/>
<feature type="region of interest" description="Disordered" evidence="3">
    <location>
        <begin position="1"/>
        <end position="87"/>
    </location>
</feature>
<accession>A0A4Z2E617</accession>
<organism evidence="4 5">
    <name type="scientific">Liparis tanakae</name>
    <name type="common">Tanaka's snailfish</name>
    <dbReference type="NCBI Taxonomy" id="230148"/>
    <lineage>
        <taxon>Eukaryota</taxon>
        <taxon>Metazoa</taxon>
        <taxon>Chordata</taxon>
        <taxon>Craniata</taxon>
        <taxon>Vertebrata</taxon>
        <taxon>Euteleostomi</taxon>
        <taxon>Actinopterygii</taxon>
        <taxon>Neopterygii</taxon>
        <taxon>Teleostei</taxon>
        <taxon>Neoteleostei</taxon>
        <taxon>Acanthomorphata</taxon>
        <taxon>Eupercaria</taxon>
        <taxon>Perciformes</taxon>
        <taxon>Cottioidei</taxon>
        <taxon>Cottales</taxon>
        <taxon>Liparidae</taxon>
        <taxon>Liparis</taxon>
    </lineage>
</organism>
<gene>
    <name evidence="4" type="primary">MAGI3_9</name>
    <name evidence="4" type="ORF">EYF80_065510</name>
</gene>
<dbReference type="PANTHER" id="PTHR10316:SF10">
    <property type="entry name" value="MEMBRANE-ASSOCIATED GUANYLATE KINASE, WW AND PDZ DOMAIN-CONTAINING PROTEIN 3"/>
    <property type="match status" value="1"/>
</dbReference>
<name>A0A4Z2E617_9TELE</name>
<evidence type="ECO:0000313" key="5">
    <source>
        <dbReference type="Proteomes" id="UP000314294"/>
    </source>
</evidence>
<keyword evidence="5" id="KW-1185">Reference proteome</keyword>
<feature type="compositionally biased region" description="Pro residues" evidence="3">
    <location>
        <begin position="11"/>
        <end position="45"/>
    </location>
</feature>
<reference evidence="4 5" key="1">
    <citation type="submission" date="2019-03" db="EMBL/GenBank/DDBJ databases">
        <title>First draft genome of Liparis tanakae, snailfish: a comprehensive survey of snailfish specific genes.</title>
        <authorList>
            <person name="Kim W."/>
            <person name="Song I."/>
            <person name="Jeong J.-H."/>
            <person name="Kim D."/>
            <person name="Kim S."/>
            <person name="Ryu S."/>
            <person name="Song J.Y."/>
            <person name="Lee S.K."/>
        </authorList>
    </citation>
    <scope>NUCLEOTIDE SEQUENCE [LARGE SCALE GENOMIC DNA]</scope>
    <source>
        <tissue evidence="4">Muscle</tissue>
    </source>
</reference>
<dbReference type="GO" id="GO:0005911">
    <property type="term" value="C:cell-cell junction"/>
    <property type="evidence" value="ECO:0007669"/>
    <property type="project" value="TreeGrafter"/>
</dbReference>
<dbReference type="GO" id="GO:0005737">
    <property type="term" value="C:cytoplasm"/>
    <property type="evidence" value="ECO:0007669"/>
    <property type="project" value="TreeGrafter"/>
</dbReference>
<dbReference type="GO" id="GO:0005886">
    <property type="term" value="C:plasma membrane"/>
    <property type="evidence" value="ECO:0007669"/>
    <property type="project" value="UniProtKB-SubCell"/>
</dbReference>